<dbReference type="RefSeq" id="WP_153634102.1">
    <property type="nucleotide sequence ID" value="NZ_BGZH01000001.1"/>
</dbReference>
<evidence type="ECO:0000256" key="2">
    <source>
        <dbReference type="SAM" id="SignalP"/>
    </source>
</evidence>
<dbReference type="InterPro" id="IPR036573">
    <property type="entry name" value="CBM_sf_5/12"/>
</dbReference>
<dbReference type="GO" id="GO:0030246">
    <property type="term" value="F:carbohydrate binding"/>
    <property type="evidence" value="ECO:0007669"/>
    <property type="project" value="InterPro"/>
</dbReference>
<feature type="chain" id="PRO_5024447111" description="Chitin-binding type-3 domain-containing protein" evidence="2">
    <location>
        <begin position="31"/>
        <end position="181"/>
    </location>
</feature>
<keyword evidence="4" id="KW-1185">Reference proteome</keyword>
<dbReference type="Proteomes" id="UP000340077">
    <property type="component" value="Unassembled WGS sequence"/>
</dbReference>
<dbReference type="GO" id="GO:0005576">
    <property type="term" value="C:extracellular region"/>
    <property type="evidence" value="ECO:0007669"/>
    <property type="project" value="InterPro"/>
</dbReference>
<evidence type="ECO:0008006" key="5">
    <source>
        <dbReference type="Google" id="ProtNLM"/>
    </source>
</evidence>
<accession>A0A5M3PN44</accession>
<protein>
    <recommendedName>
        <fullName evidence="5">Chitin-binding type-3 domain-containing protein</fullName>
    </recommendedName>
</protein>
<dbReference type="AlphaFoldDB" id="A0A5M3PN44"/>
<comment type="caution">
    <text evidence="3">The sequence shown here is derived from an EMBL/GenBank/DDBJ whole genome shotgun (WGS) entry which is preliminary data.</text>
</comment>
<reference evidence="3 4" key="1">
    <citation type="journal article" date="2019" name="J. Gen. Appl. Microbiol.">
        <title>Aerobic degradation of cis-dichloroethene by the marine bacterium Marinobacter salsuginis strain 5N-3.</title>
        <authorList>
            <person name="Inoue Y."/>
            <person name="Fukunaga Y."/>
            <person name="Katsumata H."/>
            <person name="Ohji S."/>
            <person name="Hosoyama A."/>
            <person name="Mori K."/>
            <person name="Ando K."/>
        </authorList>
    </citation>
    <scope>NUCLEOTIDE SEQUENCE [LARGE SCALE GENOMIC DNA]</scope>
    <source>
        <strain evidence="3 4">5N-3</strain>
    </source>
</reference>
<feature type="signal peptide" evidence="2">
    <location>
        <begin position="1"/>
        <end position="30"/>
    </location>
</feature>
<proteinExistence type="predicted"/>
<feature type="region of interest" description="Disordered" evidence="1">
    <location>
        <begin position="153"/>
        <end position="181"/>
    </location>
</feature>
<evidence type="ECO:0000313" key="4">
    <source>
        <dbReference type="Proteomes" id="UP000340077"/>
    </source>
</evidence>
<keyword evidence="2" id="KW-0732">Signal</keyword>
<dbReference type="GO" id="GO:0005975">
    <property type="term" value="P:carbohydrate metabolic process"/>
    <property type="evidence" value="ECO:0007669"/>
    <property type="project" value="InterPro"/>
</dbReference>
<dbReference type="SUPFAM" id="SSF51055">
    <property type="entry name" value="Carbohydrate binding domain"/>
    <property type="match status" value="1"/>
</dbReference>
<feature type="region of interest" description="Disordered" evidence="1">
    <location>
        <begin position="85"/>
        <end position="125"/>
    </location>
</feature>
<sequence>MIRSIPGNAHSFFCLVLVLLAAGLSLPAAAEPCDPEESKWVPSRYYPAGSAVFHKGNWYESRELHQGLEPGITFDWKELDSVPDCEGRKQAVEQSQTEEGQQGPEAGTSQTAGKSKRGETASGMCVRPDPWLFSKSYTVGSLATHGGQIWEAIRPTNGDMPGMNKPPRWKLVEDHCSMERQ</sequence>
<name>A0A5M3PN44_9GAMM</name>
<evidence type="ECO:0000313" key="3">
    <source>
        <dbReference type="EMBL" id="GBO84287.1"/>
    </source>
</evidence>
<organism evidence="3 4">
    <name type="scientific">Marinobacter salsuginis</name>
    <dbReference type="NCBI Taxonomy" id="418719"/>
    <lineage>
        <taxon>Bacteria</taxon>
        <taxon>Pseudomonadati</taxon>
        <taxon>Pseudomonadota</taxon>
        <taxon>Gammaproteobacteria</taxon>
        <taxon>Pseudomonadales</taxon>
        <taxon>Marinobacteraceae</taxon>
        <taxon>Marinobacter</taxon>
    </lineage>
</organism>
<feature type="compositionally biased region" description="Basic and acidic residues" evidence="1">
    <location>
        <begin position="170"/>
        <end position="181"/>
    </location>
</feature>
<dbReference type="EMBL" id="BGZH01000001">
    <property type="protein sequence ID" value="GBO84287.1"/>
    <property type="molecule type" value="Genomic_DNA"/>
</dbReference>
<dbReference type="GO" id="GO:0004553">
    <property type="term" value="F:hydrolase activity, hydrolyzing O-glycosyl compounds"/>
    <property type="evidence" value="ECO:0007669"/>
    <property type="project" value="InterPro"/>
</dbReference>
<evidence type="ECO:0000256" key="1">
    <source>
        <dbReference type="SAM" id="MobiDB-lite"/>
    </source>
</evidence>
<gene>
    <name evidence="3" type="ORF">MS5N3_17380</name>
</gene>